<dbReference type="EMBL" id="GBRH01212325">
    <property type="protein sequence ID" value="JAD85570.1"/>
    <property type="molecule type" value="Transcribed_RNA"/>
</dbReference>
<name>A0A0A9DIU3_ARUDO</name>
<sequence length="78" mass="9316">MYSRDHKLQWRSIKKECISQKLNATIKSYNLKQSTITRKVVFLLQHADPSTWKNMDTLLQMNFLYLAFQWSDADSEQC</sequence>
<reference evidence="1" key="2">
    <citation type="journal article" date="2015" name="Data Brief">
        <title>Shoot transcriptome of the giant reed, Arundo donax.</title>
        <authorList>
            <person name="Barrero R.A."/>
            <person name="Guerrero F.D."/>
            <person name="Moolhuijzen P."/>
            <person name="Goolsby J.A."/>
            <person name="Tidwell J."/>
            <person name="Bellgard S.E."/>
            <person name="Bellgard M.I."/>
        </authorList>
    </citation>
    <scope>NUCLEOTIDE SEQUENCE</scope>
    <source>
        <tissue evidence="1">Shoot tissue taken approximately 20 cm above the soil surface</tissue>
    </source>
</reference>
<organism evidence="1">
    <name type="scientific">Arundo donax</name>
    <name type="common">Giant reed</name>
    <name type="synonym">Donax arundinaceus</name>
    <dbReference type="NCBI Taxonomy" id="35708"/>
    <lineage>
        <taxon>Eukaryota</taxon>
        <taxon>Viridiplantae</taxon>
        <taxon>Streptophyta</taxon>
        <taxon>Embryophyta</taxon>
        <taxon>Tracheophyta</taxon>
        <taxon>Spermatophyta</taxon>
        <taxon>Magnoliopsida</taxon>
        <taxon>Liliopsida</taxon>
        <taxon>Poales</taxon>
        <taxon>Poaceae</taxon>
        <taxon>PACMAD clade</taxon>
        <taxon>Arundinoideae</taxon>
        <taxon>Arundineae</taxon>
        <taxon>Arundo</taxon>
    </lineage>
</organism>
<dbReference type="AlphaFoldDB" id="A0A0A9DIU3"/>
<evidence type="ECO:0000313" key="1">
    <source>
        <dbReference type="EMBL" id="JAD85570.1"/>
    </source>
</evidence>
<accession>A0A0A9DIU3</accession>
<reference evidence="1" key="1">
    <citation type="submission" date="2014-09" db="EMBL/GenBank/DDBJ databases">
        <authorList>
            <person name="Magalhaes I.L.F."/>
            <person name="Oliveira U."/>
            <person name="Santos F.R."/>
            <person name="Vidigal T.H.D.A."/>
            <person name="Brescovit A.D."/>
            <person name="Santos A.J."/>
        </authorList>
    </citation>
    <scope>NUCLEOTIDE SEQUENCE</scope>
    <source>
        <tissue evidence="1">Shoot tissue taken approximately 20 cm above the soil surface</tissue>
    </source>
</reference>
<protein>
    <submittedName>
        <fullName evidence="1">Uncharacterized protein</fullName>
    </submittedName>
</protein>
<proteinExistence type="predicted"/>